<dbReference type="PANTHER" id="PTHR38834">
    <property type="entry name" value="PERIPLASMIC SUBSTRATE BINDING PROTEIN FAMILY 3"/>
    <property type="match status" value="1"/>
</dbReference>
<dbReference type="Proteomes" id="UP001161389">
    <property type="component" value="Unassembled WGS sequence"/>
</dbReference>
<dbReference type="SUPFAM" id="SSF53850">
    <property type="entry name" value="Periplasmic binding protein-like II"/>
    <property type="match status" value="1"/>
</dbReference>
<dbReference type="InterPro" id="IPR001638">
    <property type="entry name" value="Solute-binding_3/MltF_N"/>
</dbReference>
<dbReference type="EMBL" id="BSNM01000015">
    <property type="protein sequence ID" value="GLQ32303.1"/>
    <property type="molecule type" value="Genomic_DNA"/>
</dbReference>
<dbReference type="AlphaFoldDB" id="A0AA37SCD7"/>
<protein>
    <recommendedName>
        <fullName evidence="1">Solute-binding protein family 3/N-terminal domain-containing protein</fullName>
    </recommendedName>
</protein>
<accession>A0AA37SCD7</accession>
<name>A0AA37SCD7_9GAMM</name>
<evidence type="ECO:0000313" key="2">
    <source>
        <dbReference type="EMBL" id="GLQ32303.1"/>
    </source>
</evidence>
<organism evidence="2 3">
    <name type="scientific">Litoribrevibacter albus</name>
    <dbReference type="NCBI Taxonomy" id="1473156"/>
    <lineage>
        <taxon>Bacteria</taxon>
        <taxon>Pseudomonadati</taxon>
        <taxon>Pseudomonadota</taxon>
        <taxon>Gammaproteobacteria</taxon>
        <taxon>Oceanospirillales</taxon>
        <taxon>Oceanospirillaceae</taxon>
        <taxon>Litoribrevibacter</taxon>
    </lineage>
</organism>
<comment type="caution">
    <text evidence="2">The sequence shown here is derived from an EMBL/GenBank/DDBJ whole genome shotgun (WGS) entry which is preliminary data.</text>
</comment>
<sequence>MFMQFKFQIGVMALVLSFFSSISFGEDKLRLYTENYPPYNMSNSGQPFAHKAEDISGLCTELVKAILKHSKVDFSLKLREWSAGLNRAQKRPNHAIFCTAKTEERDPYFHWIGPLTEIEWTLFAKPGSKIKLESLDDAKKYRIGGYKGDVLSDYLIEKGFDVVTIANDALNPRKLMLDQIDLWITDGLSGPYLASESEDIEDLTKVLVFRTTPLYLAVNVESNEKIVNELNNAFELIQNNGEADAIRSQYIQ</sequence>
<proteinExistence type="predicted"/>
<keyword evidence="3" id="KW-1185">Reference proteome</keyword>
<evidence type="ECO:0000259" key="1">
    <source>
        <dbReference type="Pfam" id="PF00497"/>
    </source>
</evidence>
<dbReference type="Gene3D" id="3.40.190.10">
    <property type="entry name" value="Periplasmic binding protein-like II"/>
    <property type="match status" value="2"/>
</dbReference>
<feature type="domain" description="Solute-binding protein family 3/N-terminal" evidence="1">
    <location>
        <begin position="35"/>
        <end position="251"/>
    </location>
</feature>
<reference evidence="2" key="1">
    <citation type="journal article" date="2014" name="Int. J. Syst. Evol. Microbiol.">
        <title>Complete genome sequence of Corynebacterium casei LMG S-19264T (=DSM 44701T), isolated from a smear-ripened cheese.</title>
        <authorList>
            <consortium name="US DOE Joint Genome Institute (JGI-PGF)"/>
            <person name="Walter F."/>
            <person name="Albersmeier A."/>
            <person name="Kalinowski J."/>
            <person name="Ruckert C."/>
        </authorList>
    </citation>
    <scope>NUCLEOTIDE SEQUENCE</scope>
    <source>
        <strain evidence="2">NBRC 110071</strain>
    </source>
</reference>
<evidence type="ECO:0000313" key="3">
    <source>
        <dbReference type="Proteomes" id="UP001161389"/>
    </source>
</evidence>
<gene>
    <name evidence="2" type="ORF">GCM10007876_27820</name>
</gene>
<reference evidence="2" key="2">
    <citation type="submission" date="2023-01" db="EMBL/GenBank/DDBJ databases">
        <title>Draft genome sequence of Litoribrevibacter albus strain NBRC 110071.</title>
        <authorList>
            <person name="Sun Q."/>
            <person name="Mori K."/>
        </authorList>
    </citation>
    <scope>NUCLEOTIDE SEQUENCE</scope>
    <source>
        <strain evidence="2">NBRC 110071</strain>
    </source>
</reference>
<dbReference type="PANTHER" id="PTHR38834:SF3">
    <property type="entry name" value="SOLUTE-BINDING PROTEIN FAMILY 3_N-TERMINAL DOMAIN-CONTAINING PROTEIN"/>
    <property type="match status" value="1"/>
</dbReference>
<dbReference type="Pfam" id="PF00497">
    <property type="entry name" value="SBP_bac_3"/>
    <property type="match status" value="1"/>
</dbReference>